<feature type="region of interest" description="Disordered" evidence="6">
    <location>
        <begin position="1063"/>
        <end position="1084"/>
    </location>
</feature>
<feature type="domain" description="EGF-like" evidence="7">
    <location>
        <begin position="2177"/>
        <end position="2212"/>
    </location>
</feature>
<feature type="region of interest" description="Disordered" evidence="6">
    <location>
        <begin position="1258"/>
        <end position="1283"/>
    </location>
</feature>
<keyword evidence="3" id="KW-0677">Repeat</keyword>
<dbReference type="SUPFAM" id="SSF57184">
    <property type="entry name" value="Growth factor receptor domain"/>
    <property type="match status" value="4"/>
</dbReference>
<dbReference type="InterPro" id="IPR000742">
    <property type="entry name" value="EGF"/>
</dbReference>
<dbReference type="Gene3D" id="2.60.120.260">
    <property type="entry name" value="Galactose-binding domain-like"/>
    <property type="match status" value="2"/>
</dbReference>
<dbReference type="Pfam" id="PF12947">
    <property type="entry name" value="EGF_3"/>
    <property type="match status" value="9"/>
</dbReference>
<evidence type="ECO:0000256" key="5">
    <source>
        <dbReference type="PROSITE-ProRule" id="PRU00076"/>
    </source>
</evidence>
<protein>
    <recommendedName>
        <fullName evidence="7">EGF-like domain-containing protein</fullName>
    </recommendedName>
</protein>
<feature type="compositionally biased region" description="Polar residues" evidence="6">
    <location>
        <begin position="1065"/>
        <end position="1084"/>
    </location>
</feature>
<feature type="domain" description="EGF-like" evidence="7">
    <location>
        <begin position="900"/>
        <end position="940"/>
    </location>
</feature>
<keyword evidence="1 5" id="KW-0245">EGF-like domain</keyword>
<feature type="domain" description="EGF-like" evidence="7">
    <location>
        <begin position="1146"/>
        <end position="1186"/>
    </location>
</feature>
<dbReference type="PhylomeDB" id="A0A0G4IC14"/>
<feature type="domain" description="EGF-like" evidence="7">
    <location>
        <begin position="2135"/>
        <end position="2176"/>
    </location>
</feature>
<dbReference type="EMBL" id="CDMZ01005809">
    <property type="protein sequence ID" value="CEM54713.1"/>
    <property type="molecule type" value="Genomic_DNA"/>
</dbReference>
<organism evidence="8">
    <name type="scientific">Chromera velia CCMP2878</name>
    <dbReference type="NCBI Taxonomy" id="1169474"/>
    <lineage>
        <taxon>Eukaryota</taxon>
        <taxon>Sar</taxon>
        <taxon>Alveolata</taxon>
        <taxon>Colpodellida</taxon>
        <taxon>Chromeraceae</taxon>
        <taxon>Chromera</taxon>
    </lineage>
</organism>
<feature type="domain" description="EGF-like" evidence="7">
    <location>
        <begin position="2420"/>
        <end position="2456"/>
    </location>
</feature>
<proteinExistence type="predicted"/>
<feature type="domain" description="EGF-like" evidence="7">
    <location>
        <begin position="2378"/>
        <end position="2419"/>
    </location>
</feature>
<feature type="domain" description="EGF-like" evidence="7">
    <location>
        <begin position="2298"/>
        <end position="2337"/>
    </location>
</feature>
<evidence type="ECO:0000256" key="6">
    <source>
        <dbReference type="SAM" id="MobiDB-lite"/>
    </source>
</evidence>
<feature type="domain" description="EGF-like" evidence="7">
    <location>
        <begin position="2338"/>
        <end position="2377"/>
    </location>
</feature>
<dbReference type="PANTHER" id="PTHR24050:SF28">
    <property type="entry name" value="UROMODULIN-LIKE"/>
    <property type="match status" value="1"/>
</dbReference>
<feature type="domain" description="EGF-like" evidence="7">
    <location>
        <begin position="653"/>
        <end position="694"/>
    </location>
</feature>
<dbReference type="Gene3D" id="2.10.25.10">
    <property type="entry name" value="Laminin"/>
    <property type="match status" value="15"/>
</dbReference>
<dbReference type="CDD" id="cd00053">
    <property type="entry name" value="EGF"/>
    <property type="match status" value="1"/>
</dbReference>
<dbReference type="PROSITE" id="PS00010">
    <property type="entry name" value="ASX_HYDROXYL"/>
    <property type="match status" value="12"/>
</dbReference>
<dbReference type="InterPro" id="IPR000152">
    <property type="entry name" value="EGF-type_Asp/Asn_hydroxyl_site"/>
</dbReference>
<dbReference type="Pfam" id="PF07645">
    <property type="entry name" value="EGF_CA"/>
    <property type="match status" value="6"/>
</dbReference>
<feature type="domain" description="EGF-like" evidence="7">
    <location>
        <begin position="2219"/>
        <end position="2260"/>
    </location>
</feature>
<evidence type="ECO:0000256" key="1">
    <source>
        <dbReference type="ARBA" id="ARBA00022536"/>
    </source>
</evidence>
<evidence type="ECO:0000256" key="2">
    <source>
        <dbReference type="ARBA" id="ARBA00022729"/>
    </source>
</evidence>
<dbReference type="CDD" id="cd00054">
    <property type="entry name" value="EGF_CA"/>
    <property type="match status" value="12"/>
</dbReference>
<dbReference type="GO" id="GO:0005509">
    <property type="term" value="F:calcium ion binding"/>
    <property type="evidence" value="ECO:0007669"/>
    <property type="project" value="InterPro"/>
</dbReference>
<dbReference type="InterPro" id="IPR049883">
    <property type="entry name" value="NOTCH1_EGF-like"/>
</dbReference>
<dbReference type="VEuPathDB" id="CryptoDB:Cvel_2249"/>
<dbReference type="SMART" id="SM00179">
    <property type="entry name" value="EGF_CA"/>
    <property type="match status" value="14"/>
</dbReference>
<evidence type="ECO:0000256" key="4">
    <source>
        <dbReference type="ARBA" id="ARBA00023157"/>
    </source>
</evidence>
<feature type="domain" description="EGF-like" evidence="7">
    <location>
        <begin position="168"/>
        <end position="207"/>
    </location>
</feature>
<dbReference type="InterPro" id="IPR024731">
    <property type="entry name" value="NELL2-like_EGF"/>
</dbReference>
<sequence>MPCAMLLNSWSLTTMTFNARTRENVDIHGSNDGSSWTLLGSYNDELDWAVPETREFGTVTDATFSWIRLTVKRIVNTGDDFMSFAELGLFTTNLTDLCSNGENNCDPNAMCLNSAPSFTCSCNAGYTGDGVACALIPSIPPTDIGQARTWMRDINNTYNGLITFYKDHTDFCNGGHNCNTNAACQNSNASFTCTCNQGYAGDGISCFTVHQFPPTDIGAADGWTKDFYNVQNGHPTIYKDHSGGVCPGKYRVSTSQAWLTDLDGIREGTITEYPPSGAFDAVTAGGYPNYVMWLSRHKLPGRGGATPLNEMEATLHLPCVINLTEWAVKSRDNQLQQSPYKMSAYASQDGDQWHHVGSFDGQGGWGNIERRAWPLQDVTGSVSFFKVIVHEVENAEIYMSGVHDVEVWGIDPKDPCAGHSCPSGTTCAAAGPNHICAPPQSVKGRQRFPPINVGRANTWTKDYSVMYEGLPTIYKDVGGLVCPGRYRVKTNTAWLEKGTNSTWNSGEYGPNGAFDGVWSCCTDAEHTGWHTDASDIPGSSNPDTNIELILELPCFITNLTEWAVISRPVFNSRHMTPYKMSAYGSHNGGQNWTLVGERSAETGWIDAERRAFEPTGARGPFSSFKLIVHRIDHTAPSWMALSEVELYGSNWTELDECATGVHNCARHATCSNTNGSFTCACNSPYPDGDGIACGISIPPADIGRGDDTHFTWTKDTNNLFNGIVTIYKDYQGEVCPGQYRTYAPNSWMNNAGVTTAMPGHEHLPSSLFDASLHGNPWASAGFFNGQDSYPAEADEQIILGLPCYVRMEGYQWFARIHTPNQNPLDLTVSGANSSYGPWTELGRYDNVTDWKVLDVKTWAVDADPSVGPFNLLRITVRRIQNPTAHYASGLANFLVGSWTELDECAAGVHNCDPQAICANTNGSFTCTCTSGLDGDGVACGFRVPPADIGRGDSANFMWTKDTSNLYNGLVTIFKDYGGELCPGEYRVFAPNGWLNNPGLSASVGSGEWLPSSAFDGSEIEPPYHSAAQISGLSDPTDANVQLILGVPCYITLAGYAIQARDWGSTEDQNPGSTEVAGSNSSNGPWTTLHSFTNVTDWVQAVEKKWAVDTRVGPFKYFRFLVKRIANSVTGWLAVTQAHLLAATLTELDECATGIHNCDPQATCTNTNGSFTCACPNGLEGGGTICGKRIPPADIGRGDSANFTWTKDAANLFNGVVTIYKEYNGEICPGQYCVYAPNSWLHNPGVTTTVTGHEWLPSSAFDGSAEEPPFHPGTQVAGTSDPNESNSQLILQTPCYIILAGYAFQARDSVNTEGNNPSSMNVSGANSTNGPWTTLHSFSNVTDWVQAVEKKWAVDTRVGPFNYFRFLVKRISSSVTGWLAMTQAHLYAVSVAEVDECAAGVHNCDPQATCTNTNGSFTCASNGGLFGDGIACGVRIPPTDIGAGHSDDFTWSKDTTNLFGGFVTIFKQYVGDVCPGEYRVYTSEDWDKNPGLATSVATNENLPSALFNGTGSGLPWKTASNLIPGLDEAIEADVQIILETPCHFSLAGYGWMAHEECCEIRNPSALTLAGANSTAGPWTTLHSYDNVSDWVVNATKVFRADAATTGEKFNFFRFTVRRISKSGGPIWASGDDAFLLASVVAPDVDECSLVGAHNCDGNATCTNTNGSFVCACNDEFLGNGISGNCTHTGVVQIPPSDIGSANTWTKDPSTTYNGIYTIYRDYTGPLCPGRYRAMSNTAWVGDPGTGSFGSSEYPVNGAFDRSTGTINGISGVAFNSVLNSGTAQSADATVSVILQAPCSIALTRFGVESQDHAGGAAEETASKVKVYGGNDMNVWTELGSFAGETSWAAGERKKFEADETKGPFTHFKFELQKRSQSADGPINAGELELFAQSWHNPCNPHPCHSNATCRINGTAPACTCSPGFYGDGTTCLAYVKLLPADIGRGDTWTKDTGVTYGGTYTLTKAYSGSVCSGLFRAKSNRVWSDDGGSSTFASLEFPVSGAFDRVAAVTNQKSGWGIDSPVAGTSAGSDDDVEAIIEMPCKILMGSFGVEAHTSCCQENAPSKMDVFGRDGNSSWEHIGAFENVNYWSVGEMKYFSANATAGPFSAFKFLVRRIAKGADDKLVVEDIALFASQISGYPCLDGTHNCNASATCTDTASSFECACNVGYFGDGVTACADVNECIGGKHNCLPEAVCSNTEGSFTCAVSVGFSGDGIGTASNIDECSTNVDNCYANATCTDTYGSFLCSCLIGLGGDGVSLCSNLCASAGCADDATCAVTGSTANCTCNNGFIGDGAECYDTLECGESDNCHSKATCTDGSGSFSCACILGYSGDGVSCSDVNECGISDNCDSNAKCSNSAGSFSCQCNSGFDGSGTSCLDVDECAAQSHSCVGEAICKNTQGSFTCTCRSGFQGDGTTSCADVDECANNPCHAQASCTNSVGDYSCACAAPYKGDGFTCLIETSGCNTAAPVLIAVDSVCEGTGGNDTHSLGTQADLSAVLDAAFSSPECSGKFLYTAVPSGPSFTAACHNEDDCVWSASAGARTLTASSSLQGTGRRVTHSAGVLSNGTQEVTMFFTCDEGFTFDGSEASSTTVQRTATCMTLGGEALFQLRGPSCFASRPHGMG</sequence>
<dbReference type="PROSITE" id="PS01187">
    <property type="entry name" value="EGF_CA"/>
    <property type="match status" value="7"/>
</dbReference>
<dbReference type="SUPFAM" id="SSF57196">
    <property type="entry name" value="EGF/Laminin"/>
    <property type="match status" value="4"/>
</dbReference>
<accession>A0A0G4IC14</accession>
<gene>
    <name evidence="8" type="ORF">Cvel_2249</name>
</gene>
<evidence type="ECO:0000259" key="7">
    <source>
        <dbReference type="PROSITE" id="PS50026"/>
    </source>
</evidence>
<keyword evidence="4" id="KW-1015">Disulfide bond</keyword>
<dbReference type="SMART" id="SM00181">
    <property type="entry name" value="EGF"/>
    <property type="match status" value="15"/>
</dbReference>
<feature type="domain" description="EGF-like" evidence="7">
    <location>
        <begin position="1893"/>
        <end position="1931"/>
    </location>
</feature>
<dbReference type="InterPro" id="IPR018097">
    <property type="entry name" value="EGF_Ca-bd_CS"/>
</dbReference>
<dbReference type="InterPro" id="IPR052235">
    <property type="entry name" value="Nephronectin_domain"/>
</dbReference>
<reference evidence="8" key="1">
    <citation type="submission" date="2014-11" db="EMBL/GenBank/DDBJ databases">
        <authorList>
            <person name="Otto D Thomas"/>
            <person name="Naeem Raeece"/>
        </authorList>
    </citation>
    <scope>NUCLEOTIDE SEQUENCE</scope>
</reference>
<dbReference type="FunFam" id="2.10.25.10:FF:000038">
    <property type="entry name" value="Fibrillin 2"/>
    <property type="match status" value="10"/>
</dbReference>
<comment type="caution">
    <text evidence="5">Lacks conserved residue(s) required for the propagation of feature annotation.</text>
</comment>
<dbReference type="PANTHER" id="PTHR24050">
    <property type="entry name" value="PA14 DOMAIN-CONTAINING PROTEIN"/>
    <property type="match status" value="1"/>
</dbReference>
<dbReference type="InterPro" id="IPR001881">
    <property type="entry name" value="EGF-like_Ca-bd_dom"/>
</dbReference>
<evidence type="ECO:0000256" key="3">
    <source>
        <dbReference type="ARBA" id="ARBA00022737"/>
    </source>
</evidence>
<dbReference type="PROSITE" id="PS01186">
    <property type="entry name" value="EGF_2"/>
    <property type="match status" value="8"/>
</dbReference>
<feature type="domain" description="EGF-like" evidence="7">
    <location>
        <begin position="1642"/>
        <end position="1685"/>
    </location>
</feature>
<keyword evidence="2" id="KW-0732">Signal</keyword>
<dbReference type="InterPro" id="IPR009030">
    <property type="entry name" value="Growth_fac_rcpt_cys_sf"/>
</dbReference>
<feature type="domain" description="EGF-like" evidence="7">
    <location>
        <begin position="94"/>
        <end position="134"/>
    </location>
</feature>
<feature type="domain" description="EGF-like" evidence="7">
    <location>
        <begin position="1392"/>
        <end position="1432"/>
    </location>
</feature>
<name>A0A0G4IC14_9ALVE</name>
<dbReference type="PROSITE" id="PS50026">
    <property type="entry name" value="EGF_3"/>
    <property type="match status" value="15"/>
</dbReference>
<evidence type="ECO:0000313" key="8">
    <source>
        <dbReference type="EMBL" id="CEM54713.1"/>
    </source>
</evidence>